<accession>A0A8J7FML3</accession>
<dbReference type="Pfam" id="PF09992">
    <property type="entry name" value="NAGPA"/>
    <property type="match status" value="1"/>
</dbReference>
<proteinExistence type="predicted"/>
<dbReference type="EMBL" id="JADEWL010000143">
    <property type="protein sequence ID" value="MBE9216161.1"/>
    <property type="molecule type" value="Genomic_DNA"/>
</dbReference>
<dbReference type="AlphaFoldDB" id="A0A8J7FML3"/>
<keyword evidence="4" id="KW-1185">Reference proteome</keyword>
<dbReference type="PANTHER" id="PTHR40446:SF2">
    <property type="entry name" value="N-ACETYLGLUCOSAMINE-1-PHOSPHODIESTER ALPHA-N-ACETYLGLUCOSAMINIDASE"/>
    <property type="match status" value="1"/>
</dbReference>
<name>A0A8J7FML3_9CYAN</name>
<evidence type="ECO:0000313" key="4">
    <source>
        <dbReference type="Proteomes" id="UP000620559"/>
    </source>
</evidence>
<comment type="caution">
    <text evidence="3">The sequence shown here is derived from an EMBL/GenBank/DDBJ whole genome shotgun (WGS) entry which is preliminary data.</text>
</comment>
<feature type="region of interest" description="Disordered" evidence="1">
    <location>
        <begin position="251"/>
        <end position="276"/>
    </location>
</feature>
<evidence type="ECO:0000256" key="1">
    <source>
        <dbReference type="SAM" id="MobiDB-lite"/>
    </source>
</evidence>
<evidence type="ECO:0000259" key="2">
    <source>
        <dbReference type="Pfam" id="PF09992"/>
    </source>
</evidence>
<keyword evidence="3" id="KW-0326">Glycosidase</keyword>
<feature type="compositionally biased region" description="Basic and acidic residues" evidence="1">
    <location>
        <begin position="10"/>
        <end position="24"/>
    </location>
</feature>
<reference evidence="3" key="1">
    <citation type="submission" date="2020-10" db="EMBL/GenBank/DDBJ databases">
        <authorList>
            <person name="Castelo-Branco R."/>
            <person name="Eusebio N."/>
            <person name="Adriana R."/>
            <person name="Vieira A."/>
            <person name="Brugerolle De Fraissinette N."/>
            <person name="Rezende De Castro R."/>
            <person name="Schneider M.P."/>
            <person name="Vasconcelos V."/>
            <person name="Leao P.N."/>
        </authorList>
    </citation>
    <scope>NUCLEOTIDE SEQUENCE</scope>
    <source>
        <strain evidence="3">LEGE 06105</strain>
    </source>
</reference>
<keyword evidence="3" id="KW-0378">Hydrolase</keyword>
<sequence>MVKKLSSSQEKIRSSRNHKNDSSIEKLKKSPVCFSHYSLQAGESCSRGVLPSNLWHYRFFLKFTVFSTLAIILNLSTSSIVKAQHQNQVKGSMPLPSQPSLVSTSKGLFSYGTQISLNGRTVPGTWLQPKGKATTTYLSDGALRQLIGVDLLNSNNPQLQPVQWFSSLSKPQALNGFLVQGYRYLDVTKFAQQAKWQVQTKGNTLVISTPSAKIANIYQDQNQVQNQNQNQNSPTQQRVIIDLERPTPWKLNPGALIKKPEPLLPIPSKPQLPENQDSQNVVIETNNSTVKPEPPAREWTITIDGVADTNLVQRYSTPPLENILDKIPLPFSLQPTPEPLIRQVEVVNNQTIIRLAVPFGFAPRISTLPAPYRLAIDIRPDALVERSIDWATGLRWKQQFVSLDQERFPVVWLEINPRTSKVKIRPVATNQDKQEGTAPLINTAQKYLAAAAINGGFFNRKNRLPLGAIRRDGQWLSGPILNRGAVAWNDAGQFYMDRLSLQETLLVPNNQSLSISHLNSGYVQQGIARYTHLWGTTYTPLTDNEIIAIVENNQVTQQYAGKQAGVGAVPIPKNGYLIAFRGSAVNDAAKLPITTPIGIVSSAVSPEFNRYPQILGAGPLLVKDNQIVLDAEAEKFGKAFAEQKAIRSAICTTKSGNIILAAVHDRAGGTGPSLTEHAQLMQKLGCVNALNLDGGSSTSLYLGGQLLDRSPNTAASVHNGIGIFLPRP</sequence>
<organism evidence="3 4">
    <name type="scientific">Plectonema cf. radiosum LEGE 06105</name>
    <dbReference type="NCBI Taxonomy" id="945769"/>
    <lineage>
        <taxon>Bacteria</taxon>
        <taxon>Bacillati</taxon>
        <taxon>Cyanobacteriota</taxon>
        <taxon>Cyanophyceae</taxon>
        <taxon>Oscillatoriophycideae</taxon>
        <taxon>Oscillatoriales</taxon>
        <taxon>Microcoleaceae</taxon>
        <taxon>Plectonema</taxon>
    </lineage>
</organism>
<dbReference type="PANTHER" id="PTHR40446">
    <property type="entry name" value="N-ACETYLGLUCOSAMINE-1-PHOSPHODIESTER ALPHA-N-ACETYLGLUCOSAMINIDASE"/>
    <property type="match status" value="1"/>
</dbReference>
<dbReference type="GO" id="GO:0016798">
    <property type="term" value="F:hydrolase activity, acting on glycosyl bonds"/>
    <property type="evidence" value="ECO:0007669"/>
    <property type="project" value="UniProtKB-KW"/>
</dbReference>
<feature type="domain" description="Phosphodiester glycosidase" evidence="2">
    <location>
        <begin position="546"/>
        <end position="724"/>
    </location>
</feature>
<dbReference type="RefSeq" id="WP_193924578.1">
    <property type="nucleotide sequence ID" value="NZ_JADEWL010000143.1"/>
</dbReference>
<dbReference type="InterPro" id="IPR018711">
    <property type="entry name" value="NAGPA"/>
</dbReference>
<gene>
    <name evidence="3" type="ORF">IQ247_26460</name>
</gene>
<dbReference type="Proteomes" id="UP000620559">
    <property type="component" value="Unassembled WGS sequence"/>
</dbReference>
<evidence type="ECO:0000313" key="3">
    <source>
        <dbReference type="EMBL" id="MBE9216161.1"/>
    </source>
</evidence>
<protein>
    <submittedName>
        <fullName evidence="3">Phosphodiester glycosidase family protein</fullName>
    </submittedName>
</protein>
<feature type="region of interest" description="Disordered" evidence="1">
    <location>
        <begin position="1"/>
        <end position="24"/>
    </location>
</feature>